<dbReference type="Proteomes" id="UP001240150">
    <property type="component" value="Chromosome"/>
</dbReference>
<feature type="domain" description="Endonuclease/exonuclease/phosphatase" evidence="1">
    <location>
        <begin position="31"/>
        <end position="282"/>
    </location>
</feature>
<dbReference type="Pfam" id="PF03372">
    <property type="entry name" value="Exo_endo_phos"/>
    <property type="match status" value="1"/>
</dbReference>
<evidence type="ECO:0000259" key="1">
    <source>
        <dbReference type="Pfam" id="PF03372"/>
    </source>
</evidence>
<dbReference type="InterPro" id="IPR036691">
    <property type="entry name" value="Endo/exonu/phosph_ase_sf"/>
</dbReference>
<evidence type="ECO:0000313" key="2">
    <source>
        <dbReference type="EMBL" id="WIM95740.1"/>
    </source>
</evidence>
<organism evidence="2 3">
    <name type="scientific">Actinoplanes oblitus</name>
    <dbReference type="NCBI Taxonomy" id="3040509"/>
    <lineage>
        <taxon>Bacteria</taxon>
        <taxon>Bacillati</taxon>
        <taxon>Actinomycetota</taxon>
        <taxon>Actinomycetes</taxon>
        <taxon>Micromonosporales</taxon>
        <taxon>Micromonosporaceae</taxon>
        <taxon>Actinoplanes</taxon>
    </lineage>
</organism>
<accession>A0ABY8WD60</accession>
<dbReference type="Gene3D" id="3.60.10.10">
    <property type="entry name" value="Endonuclease/exonuclease/phosphatase"/>
    <property type="match status" value="1"/>
</dbReference>
<proteinExistence type="predicted"/>
<dbReference type="EMBL" id="CP126980">
    <property type="protein sequence ID" value="WIM95740.1"/>
    <property type="molecule type" value="Genomic_DNA"/>
</dbReference>
<name>A0ABY8WD60_9ACTN</name>
<reference evidence="2 3" key="1">
    <citation type="submission" date="2023-06" db="EMBL/GenBank/DDBJ databases">
        <authorList>
            <person name="Yushchuk O."/>
            <person name="Binda E."/>
            <person name="Ruckert-Reed C."/>
            <person name="Fedorenko V."/>
            <person name="Kalinowski J."/>
            <person name="Marinelli F."/>
        </authorList>
    </citation>
    <scope>NUCLEOTIDE SEQUENCE [LARGE SCALE GENOMIC DNA]</scope>
    <source>
        <strain evidence="2 3">NRRL 3884</strain>
    </source>
</reference>
<dbReference type="RefSeq" id="WP_284917052.1">
    <property type="nucleotide sequence ID" value="NZ_CP126980.1"/>
</dbReference>
<evidence type="ECO:0000313" key="3">
    <source>
        <dbReference type="Proteomes" id="UP001240150"/>
    </source>
</evidence>
<gene>
    <name evidence="2" type="ORF">ACTOB_007869</name>
</gene>
<dbReference type="InterPro" id="IPR005135">
    <property type="entry name" value="Endo/exonuclease/phosphatase"/>
</dbReference>
<protein>
    <recommendedName>
        <fullName evidence="1">Endonuclease/exonuclease/phosphatase domain-containing protein</fullName>
    </recommendedName>
</protein>
<keyword evidence="3" id="KW-1185">Reference proteome</keyword>
<sequence>MTVVELTGSLLNFEAGGLCADGVHHFDGLTRAFLDDPSPDVIALCEAKDWHRDGEKPFLTAMRELRVLCGRPYVGELHAGPLATAIIYDPTVLCLLQGEDLRYPDRRNRARFALCADDMLQFELRTEHWSYSDSSERFARAQRLAQYGGSEIPTLIMGDLNESASGPDFPDLDWGTVPLSVRDYVAYRNEHGDWVRQSSALDRLIGPYDAVAGGRILGSGFHTVAELDPQAVRPFPATSNVRNLHVDHVLINDAMRQAADVVAGSFQVHIPTGGSSRWPSDHRRISFALRFGRDRKAT</sequence>
<dbReference type="SUPFAM" id="SSF56219">
    <property type="entry name" value="DNase I-like"/>
    <property type="match status" value="1"/>
</dbReference>